<name>A0A0L9UMF5_PHAAN</name>
<protein>
    <submittedName>
        <fullName evidence="1">Uncharacterized protein</fullName>
    </submittedName>
</protein>
<dbReference type="Gramene" id="KOM43933">
    <property type="protein sequence ID" value="KOM43933"/>
    <property type="gene ID" value="LR48_Vigan05g153800"/>
</dbReference>
<organism evidence="1 2">
    <name type="scientific">Phaseolus angularis</name>
    <name type="common">Azuki bean</name>
    <name type="synonym">Vigna angularis</name>
    <dbReference type="NCBI Taxonomy" id="3914"/>
    <lineage>
        <taxon>Eukaryota</taxon>
        <taxon>Viridiplantae</taxon>
        <taxon>Streptophyta</taxon>
        <taxon>Embryophyta</taxon>
        <taxon>Tracheophyta</taxon>
        <taxon>Spermatophyta</taxon>
        <taxon>Magnoliopsida</taxon>
        <taxon>eudicotyledons</taxon>
        <taxon>Gunneridae</taxon>
        <taxon>Pentapetalae</taxon>
        <taxon>rosids</taxon>
        <taxon>fabids</taxon>
        <taxon>Fabales</taxon>
        <taxon>Fabaceae</taxon>
        <taxon>Papilionoideae</taxon>
        <taxon>50 kb inversion clade</taxon>
        <taxon>NPAAA clade</taxon>
        <taxon>indigoferoid/millettioid clade</taxon>
        <taxon>Phaseoleae</taxon>
        <taxon>Vigna</taxon>
    </lineage>
</organism>
<dbReference type="AlphaFoldDB" id="A0A0L9UMF5"/>
<evidence type="ECO:0000313" key="1">
    <source>
        <dbReference type="EMBL" id="KOM43933.1"/>
    </source>
</evidence>
<sequence length="83" mass="9255">MKNNDLLEAYSVPRPPVFGSRSDCGCKWREAATRLVVEKSGDSRSAAVDDLAGARVKMVKIGGRDIARDRVGWWCENEGEMQR</sequence>
<reference evidence="2" key="1">
    <citation type="journal article" date="2015" name="Proc. Natl. Acad. Sci. U.S.A.">
        <title>Genome sequencing of adzuki bean (Vigna angularis) provides insight into high starch and low fat accumulation and domestication.</title>
        <authorList>
            <person name="Yang K."/>
            <person name="Tian Z."/>
            <person name="Chen C."/>
            <person name="Luo L."/>
            <person name="Zhao B."/>
            <person name="Wang Z."/>
            <person name="Yu L."/>
            <person name="Li Y."/>
            <person name="Sun Y."/>
            <person name="Li W."/>
            <person name="Chen Y."/>
            <person name="Li Y."/>
            <person name="Zhang Y."/>
            <person name="Ai D."/>
            <person name="Zhao J."/>
            <person name="Shang C."/>
            <person name="Ma Y."/>
            <person name="Wu B."/>
            <person name="Wang M."/>
            <person name="Gao L."/>
            <person name="Sun D."/>
            <person name="Zhang P."/>
            <person name="Guo F."/>
            <person name="Wang W."/>
            <person name="Li Y."/>
            <person name="Wang J."/>
            <person name="Varshney R.K."/>
            <person name="Wang J."/>
            <person name="Ling H.Q."/>
            <person name="Wan P."/>
        </authorList>
    </citation>
    <scope>NUCLEOTIDE SEQUENCE</scope>
    <source>
        <strain evidence="2">cv. Jingnong 6</strain>
    </source>
</reference>
<evidence type="ECO:0000313" key="2">
    <source>
        <dbReference type="Proteomes" id="UP000053144"/>
    </source>
</evidence>
<dbReference type="Proteomes" id="UP000053144">
    <property type="component" value="Chromosome 5"/>
</dbReference>
<gene>
    <name evidence="1" type="ORF">LR48_Vigan05g153800</name>
</gene>
<accession>A0A0L9UMF5</accession>
<dbReference type="EMBL" id="CM003375">
    <property type="protein sequence ID" value="KOM43933.1"/>
    <property type="molecule type" value="Genomic_DNA"/>
</dbReference>
<proteinExistence type="predicted"/>